<reference evidence="8 9" key="1">
    <citation type="submission" date="2022-11" db="EMBL/GenBank/DDBJ databases">
        <title>Study of microbial diversity in lake waters.</title>
        <authorList>
            <person name="Zhang J."/>
        </authorList>
    </citation>
    <scope>NUCLEOTIDE SEQUENCE [LARGE SCALE GENOMIC DNA]</scope>
    <source>
        <strain evidence="8 9">DT12</strain>
    </source>
</reference>
<evidence type="ECO:0000256" key="4">
    <source>
        <dbReference type="ARBA" id="ARBA00023157"/>
    </source>
</evidence>
<keyword evidence="5" id="KW-0676">Redox-active center</keyword>
<dbReference type="InterPro" id="IPR013766">
    <property type="entry name" value="Thioredoxin_domain"/>
</dbReference>
<dbReference type="Gene3D" id="3.40.30.10">
    <property type="entry name" value="Glutaredoxin"/>
    <property type="match status" value="1"/>
</dbReference>
<keyword evidence="2" id="KW-0732">Signal</keyword>
<comment type="similarity">
    <text evidence="1">Belongs to the thioredoxin family. DsbA subfamily.</text>
</comment>
<dbReference type="InterPro" id="IPR012336">
    <property type="entry name" value="Thioredoxin-like_fold"/>
</dbReference>
<evidence type="ECO:0000256" key="3">
    <source>
        <dbReference type="ARBA" id="ARBA00023002"/>
    </source>
</evidence>
<protein>
    <submittedName>
        <fullName evidence="8">DsbA family protein</fullName>
    </submittedName>
</protein>
<gene>
    <name evidence="8" type="ORF">OS242_16680</name>
</gene>
<evidence type="ECO:0000313" key="9">
    <source>
        <dbReference type="Proteomes" id="UP001208017"/>
    </source>
</evidence>
<dbReference type="Pfam" id="PF13462">
    <property type="entry name" value="Thioredoxin_4"/>
    <property type="match status" value="1"/>
</dbReference>
<proteinExistence type="inferred from homology"/>
<dbReference type="PROSITE" id="PS51352">
    <property type="entry name" value="THIOREDOXIN_2"/>
    <property type="match status" value="1"/>
</dbReference>
<keyword evidence="4" id="KW-1015">Disulfide bond</keyword>
<organism evidence="8 9">
    <name type="scientific">Tumebacillus lacus</name>
    <dbReference type="NCBI Taxonomy" id="2995335"/>
    <lineage>
        <taxon>Bacteria</taxon>
        <taxon>Bacillati</taxon>
        <taxon>Bacillota</taxon>
        <taxon>Bacilli</taxon>
        <taxon>Bacillales</taxon>
        <taxon>Alicyclobacillaceae</taxon>
        <taxon>Tumebacillus</taxon>
    </lineage>
</organism>
<evidence type="ECO:0000256" key="6">
    <source>
        <dbReference type="SAM" id="MobiDB-lite"/>
    </source>
</evidence>
<sequence length="246" mass="26749">MLKKLAVPLMLLLAVLVLVQGGFMIVTMNKLNNLEATLATNTAPATGQAAGSTETADAEEAADAPGAEVSPIPVTFEGSPLRGNPNAKVTIVEFTDFECPFCKQAKPAINEVFEKYKDQVKHVLRHYPISAIHAGAVDAAMASACANEQQKFWEYHDIAFEKAGDSGSLSKDVLKSIATEVGLNRTTFDSCFDSRKYIQQVQKDFEDGNSYTVAGTPTFFINNRIVVGSQPVEVLEKIIEEELKKM</sequence>
<feature type="domain" description="Thioredoxin" evidence="7">
    <location>
        <begin position="58"/>
        <end position="244"/>
    </location>
</feature>
<keyword evidence="3" id="KW-0560">Oxidoreductase</keyword>
<evidence type="ECO:0000259" key="7">
    <source>
        <dbReference type="PROSITE" id="PS51352"/>
    </source>
</evidence>
<comment type="caution">
    <text evidence="8">The sequence shown here is derived from an EMBL/GenBank/DDBJ whole genome shotgun (WGS) entry which is preliminary data.</text>
</comment>
<evidence type="ECO:0000256" key="2">
    <source>
        <dbReference type="ARBA" id="ARBA00022729"/>
    </source>
</evidence>
<dbReference type="Proteomes" id="UP001208017">
    <property type="component" value="Unassembled WGS sequence"/>
</dbReference>
<dbReference type="EMBL" id="JAPMLT010000011">
    <property type="protein sequence ID" value="MCX7571586.1"/>
    <property type="molecule type" value="Genomic_DNA"/>
</dbReference>
<name>A0ABT3X597_9BACL</name>
<dbReference type="PANTHER" id="PTHR13887:SF14">
    <property type="entry name" value="DISULFIDE BOND FORMATION PROTEIN D"/>
    <property type="match status" value="1"/>
</dbReference>
<evidence type="ECO:0000313" key="8">
    <source>
        <dbReference type="EMBL" id="MCX7571586.1"/>
    </source>
</evidence>
<dbReference type="RefSeq" id="WP_267152830.1">
    <property type="nucleotide sequence ID" value="NZ_JAPMLT010000011.1"/>
</dbReference>
<evidence type="ECO:0000256" key="5">
    <source>
        <dbReference type="ARBA" id="ARBA00023284"/>
    </source>
</evidence>
<dbReference type="SUPFAM" id="SSF52833">
    <property type="entry name" value="Thioredoxin-like"/>
    <property type="match status" value="1"/>
</dbReference>
<feature type="region of interest" description="Disordered" evidence="6">
    <location>
        <begin position="45"/>
        <end position="65"/>
    </location>
</feature>
<dbReference type="InterPro" id="IPR036249">
    <property type="entry name" value="Thioredoxin-like_sf"/>
</dbReference>
<evidence type="ECO:0000256" key="1">
    <source>
        <dbReference type="ARBA" id="ARBA00005791"/>
    </source>
</evidence>
<keyword evidence="9" id="KW-1185">Reference proteome</keyword>
<dbReference type="PANTHER" id="PTHR13887">
    <property type="entry name" value="GLUTATHIONE S-TRANSFERASE KAPPA"/>
    <property type="match status" value="1"/>
</dbReference>
<accession>A0ABT3X597</accession>